<dbReference type="EMBL" id="CM017880">
    <property type="protein sequence ID" value="KAG1360573.1"/>
    <property type="molecule type" value="Genomic_DNA"/>
</dbReference>
<protein>
    <submittedName>
        <fullName evidence="2">Uncharacterized protein</fullName>
    </submittedName>
</protein>
<name>A0A8K0N6Y8_COCNU</name>
<gene>
    <name evidence="2" type="ORF">COCNU_09G000360</name>
</gene>
<organism evidence="2 3">
    <name type="scientific">Cocos nucifera</name>
    <name type="common">Coconut palm</name>
    <dbReference type="NCBI Taxonomy" id="13894"/>
    <lineage>
        <taxon>Eukaryota</taxon>
        <taxon>Viridiplantae</taxon>
        <taxon>Streptophyta</taxon>
        <taxon>Embryophyta</taxon>
        <taxon>Tracheophyta</taxon>
        <taxon>Spermatophyta</taxon>
        <taxon>Magnoliopsida</taxon>
        <taxon>Liliopsida</taxon>
        <taxon>Arecaceae</taxon>
        <taxon>Arecoideae</taxon>
        <taxon>Cocoseae</taxon>
        <taxon>Attaleinae</taxon>
        <taxon>Cocos</taxon>
    </lineage>
</organism>
<keyword evidence="3" id="KW-1185">Reference proteome</keyword>
<dbReference type="Proteomes" id="UP000797356">
    <property type="component" value="Chromosome 9"/>
</dbReference>
<evidence type="ECO:0000313" key="3">
    <source>
        <dbReference type="Proteomes" id="UP000797356"/>
    </source>
</evidence>
<accession>A0A8K0N6Y8</accession>
<reference evidence="2" key="2">
    <citation type="submission" date="2019-07" db="EMBL/GenBank/DDBJ databases">
        <authorList>
            <person name="Yang Y."/>
            <person name="Bocs S."/>
            <person name="Baudouin L."/>
        </authorList>
    </citation>
    <scope>NUCLEOTIDE SEQUENCE</scope>
    <source>
        <tissue evidence="2">Spear leaf of Hainan Tall coconut</tissue>
    </source>
</reference>
<feature type="region of interest" description="Disordered" evidence="1">
    <location>
        <begin position="40"/>
        <end position="67"/>
    </location>
</feature>
<comment type="caution">
    <text evidence="2">The sequence shown here is derived from an EMBL/GenBank/DDBJ whole genome shotgun (WGS) entry which is preliminary data.</text>
</comment>
<evidence type="ECO:0000256" key="1">
    <source>
        <dbReference type="SAM" id="MobiDB-lite"/>
    </source>
</evidence>
<dbReference type="AlphaFoldDB" id="A0A8K0N6Y8"/>
<sequence length="67" mass="7730">MVALKGSLQKNDLLFSLKKKYIRNFANMLARAEGYPGLRRPSRPRMMKSVVSDKVVSRAAHRRRKAE</sequence>
<evidence type="ECO:0000313" key="2">
    <source>
        <dbReference type="EMBL" id="KAG1360573.1"/>
    </source>
</evidence>
<proteinExistence type="predicted"/>
<reference evidence="2" key="1">
    <citation type="journal article" date="2017" name="Gigascience">
        <title>The genome draft of coconut (Cocos nucifera).</title>
        <authorList>
            <person name="Xiao Y."/>
            <person name="Xu P."/>
            <person name="Fan H."/>
            <person name="Baudouin L."/>
            <person name="Xia W."/>
            <person name="Bocs S."/>
            <person name="Xu J."/>
            <person name="Li Q."/>
            <person name="Guo A."/>
            <person name="Zhou L."/>
            <person name="Li J."/>
            <person name="Wu Y."/>
            <person name="Ma Z."/>
            <person name="Armero A."/>
            <person name="Issali A.E."/>
            <person name="Liu N."/>
            <person name="Peng M."/>
            <person name="Yang Y."/>
        </authorList>
    </citation>
    <scope>NUCLEOTIDE SEQUENCE</scope>
    <source>
        <tissue evidence="2">Spear leaf of Hainan Tall coconut</tissue>
    </source>
</reference>